<dbReference type="Gene3D" id="1.10.357.10">
    <property type="entry name" value="Tetracycline Repressor, domain 2"/>
    <property type="match status" value="1"/>
</dbReference>
<dbReference type="InterPro" id="IPR036271">
    <property type="entry name" value="Tet_transcr_reg_TetR-rel_C_sf"/>
</dbReference>
<evidence type="ECO:0000313" key="6">
    <source>
        <dbReference type="Proteomes" id="UP001183643"/>
    </source>
</evidence>
<keyword evidence="1" id="KW-0805">Transcription regulation</keyword>
<dbReference type="Proteomes" id="UP001183643">
    <property type="component" value="Unassembled WGS sequence"/>
</dbReference>
<keyword evidence="2" id="KW-0238">DNA-binding</keyword>
<evidence type="ECO:0000259" key="4">
    <source>
        <dbReference type="Pfam" id="PF00440"/>
    </source>
</evidence>
<dbReference type="InterPro" id="IPR009057">
    <property type="entry name" value="Homeodomain-like_sf"/>
</dbReference>
<dbReference type="SUPFAM" id="SSF46689">
    <property type="entry name" value="Homeodomain-like"/>
    <property type="match status" value="1"/>
</dbReference>
<proteinExistence type="predicted"/>
<gene>
    <name evidence="5" type="ORF">J2S41_002410</name>
</gene>
<evidence type="ECO:0000256" key="1">
    <source>
        <dbReference type="ARBA" id="ARBA00023015"/>
    </source>
</evidence>
<dbReference type="RefSeq" id="WP_310366834.1">
    <property type="nucleotide sequence ID" value="NZ_JAVDYB010000001.1"/>
</dbReference>
<protein>
    <submittedName>
        <fullName evidence="5">AcrR family transcriptional regulator</fullName>
    </submittedName>
</protein>
<organism evidence="5 6">
    <name type="scientific">Catenuloplanes atrovinosus</name>
    <dbReference type="NCBI Taxonomy" id="137266"/>
    <lineage>
        <taxon>Bacteria</taxon>
        <taxon>Bacillati</taxon>
        <taxon>Actinomycetota</taxon>
        <taxon>Actinomycetes</taxon>
        <taxon>Micromonosporales</taxon>
        <taxon>Micromonosporaceae</taxon>
        <taxon>Catenuloplanes</taxon>
    </lineage>
</organism>
<accession>A0AAE3YM90</accession>
<dbReference type="Pfam" id="PF00440">
    <property type="entry name" value="TetR_N"/>
    <property type="match status" value="1"/>
</dbReference>
<reference evidence="5" key="1">
    <citation type="submission" date="2023-07" db="EMBL/GenBank/DDBJ databases">
        <title>Sequencing the genomes of 1000 actinobacteria strains.</title>
        <authorList>
            <person name="Klenk H.-P."/>
        </authorList>
    </citation>
    <scope>NUCLEOTIDE SEQUENCE</scope>
    <source>
        <strain evidence="5">DSM 44707</strain>
    </source>
</reference>
<dbReference type="InterPro" id="IPR050109">
    <property type="entry name" value="HTH-type_TetR-like_transc_reg"/>
</dbReference>
<dbReference type="InterPro" id="IPR001647">
    <property type="entry name" value="HTH_TetR"/>
</dbReference>
<keyword evidence="6" id="KW-1185">Reference proteome</keyword>
<feature type="domain" description="HTH tetR-type" evidence="4">
    <location>
        <begin position="16"/>
        <end position="63"/>
    </location>
</feature>
<dbReference type="PANTHER" id="PTHR30055:SF234">
    <property type="entry name" value="HTH-TYPE TRANSCRIPTIONAL REGULATOR BETI"/>
    <property type="match status" value="1"/>
</dbReference>
<evidence type="ECO:0000256" key="3">
    <source>
        <dbReference type="ARBA" id="ARBA00023163"/>
    </source>
</evidence>
<keyword evidence="3" id="KW-0804">Transcription</keyword>
<dbReference type="PANTHER" id="PTHR30055">
    <property type="entry name" value="HTH-TYPE TRANSCRIPTIONAL REGULATOR RUTR"/>
    <property type="match status" value="1"/>
</dbReference>
<dbReference type="GO" id="GO:0000976">
    <property type="term" value="F:transcription cis-regulatory region binding"/>
    <property type="evidence" value="ECO:0007669"/>
    <property type="project" value="TreeGrafter"/>
</dbReference>
<dbReference type="GO" id="GO:0003700">
    <property type="term" value="F:DNA-binding transcription factor activity"/>
    <property type="evidence" value="ECO:0007669"/>
    <property type="project" value="TreeGrafter"/>
</dbReference>
<name>A0AAE3YM90_9ACTN</name>
<evidence type="ECO:0000313" key="5">
    <source>
        <dbReference type="EMBL" id="MDR7275632.1"/>
    </source>
</evidence>
<dbReference type="EMBL" id="JAVDYB010000001">
    <property type="protein sequence ID" value="MDR7275632.1"/>
    <property type="molecule type" value="Genomic_DNA"/>
</dbReference>
<dbReference type="SUPFAM" id="SSF48498">
    <property type="entry name" value="Tetracyclin repressor-like, C-terminal domain"/>
    <property type="match status" value="1"/>
</dbReference>
<sequence>MAPRVRLSAEARRAQIVDSAIEVIAADGFAAATFARIAARAGLSSTGLISYHFAERADLMRAVVASVFAKAFAFIRPRMDAESSPAAVLHEFIVASVEFYAAHPQAIVALTAVRGNLRRADGRPEFGPEIHEPELDQLQELMRAAQRAGQMSTFDTRVAAVSLRAALDGAALEMSRADRSDPIHYARELARLFAAATGQEVEPP</sequence>
<dbReference type="AlphaFoldDB" id="A0AAE3YM90"/>
<comment type="caution">
    <text evidence="5">The sequence shown here is derived from an EMBL/GenBank/DDBJ whole genome shotgun (WGS) entry which is preliminary data.</text>
</comment>
<evidence type="ECO:0000256" key="2">
    <source>
        <dbReference type="ARBA" id="ARBA00023125"/>
    </source>
</evidence>